<comment type="caution">
    <text evidence="3">The sequence shown here is derived from an EMBL/GenBank/DDBJ whole genome shotgun (WGS) entry which is preliminary data.</text>
</comment>
<evidence type="ECO:0000313" key="4">
    <source>
        <dbReference type="Proteomes" id="UP001430848"/>
    </source>
</evidence>
<keyword evidence="1" id="KW-0732">Signal</keyword>
<evidence type="ECO:0000313" key="3">
    <source>
        <dbReference type="EMBL" id="KAK7711153.1"/>
    </source>
</evidence>
<gene>
    <name evidence="3" type="ORF">SLS63_012745</name>
</gene>
<dbReference type="PROSITE" id="PS51502">
    <property type="entry name" value="S_R_A_B_BARREL"/>
    <property type="match status" value="1"/>
</dbReference>
<sequence length="139" mass="15482">MRNAVFSLAAISITALLTLWLIFDPLHADWTVPAFHFSVTHTVLFHFKKDADPQAIRNACNGMMALRTACVNPSSLQPYIKSLTGGKDNSPEGLQVVEFASTQDRDYYVSQDPAHQKLKKSIDSLVESVVVVDWENGQF</sequence>
<proteinExistence type="predicted"/>
<feature type="signal peptide" evidence="1">
    <location>
        <begin position="1"/>
        <end position="28"/>
    </location>
</feature>
<dbReference type="Proteomes" id="UP001430848">
    <property type="component" value="Unassembled WGS sequence"/>
</dbReference>
<dbReference type="SUPFAM" id="SSF54909">
    <property type="entry name" value="Dimeric alpha+beta barrel"/>
    <property type="match status" value="1"/>
</dbReference>
<feature type="domain" description="Stress-response A/B barrel" evidence="2">
    <location>
        <begin position="39"/>
        <end position="134"/>
    </location>
</feature>
<dbReference type="Gene3D" id="3.30.70.100">
    <property type="match status" value="1"/>
</dbReference>
<protein>
    <recommendedName>
        <fullName evidence="2">Stress-response A/B barrel domain-containing protein</fullName>
    </recommendedName>
</protein>
<dbReference type="InterPro" id="IPR013097">
    <property type="entry name" value="Dabb"/>
</dbReference>
<reference evidence="3 4" key="1">
    <citation type="submission" date="2024-02" db="EMBL/GenBank/DDBJ databases">
        <title>De novo assembly and annotation of 12 fungi associated with fruit tree decline syndrome in Ontario, Canada.</title>
        <authorList>
            <person name="Sulman M."/>
            <person name="Ellouze W."/>
            <person name="Ilyukhin E."/>
        </authorList>
    </citation>
    <scope>NUCLEOTIDE SEQUENCE [LARGE SCALE GENOMIC DNA]</scope>
    <source>
        <strain evidence="3 4">M169</strain>
    </source>
</reference>
<evidence type="ECO:0000259" key="2">
    <source>
        <dbReference type="PROSITE" id="PS51502"/>
    </source>
</evidence>
<dbReference type="InterPro" id="IPR011008">
    <property type="entry name" value="Dimeric_a/b-barrel"/>
</dbReference>
<dbReference type="EMBL" id="JAKNSF020000148">
    <property type="protein sequence ID" value="KAK7711153.1"/>
    <property type="molecule type" value="Genomic_DNA"/>
</dbReference>
<organism evidence="3 4">
    <name type="scientific">Diaporthe eres</name>
    <name type="common">Phomopsis oblonga</name>
    <dbReference type="NCBI Taxonomy" id="83184"/>
    <lineage>
        <taxon>Eukaryota</taxon>
        <taxon>Fungi</taxon>
        <taxon>Dikarya</taxon>
        <taxon>Ascomycota</taxon>
        <taxon>Pezizomycotina</taxon>
        <taxon>Sordariomycetes</taxon>
        <taxon>Sordariomycetidae</taxon>
        <taxon>Diaporthales</taxon>
        <taxon>Diaporthaceae</taxon>
        <taxon>Diaporthe</taxon>
        <taxon>Diaporthe eres species complex</taxon>
    </lineage>
</organism>
<keyword evidence="4" id="KW-1185">Reference proteome</keyword>
<feature type="chain" id="PRO_5046262350" description="Stress-response A/B barrel domain-containing protein" evidence="1">
    <location>
        <begin position="29"/>
        <end position="139"/>
    </location>
</feature>
<name>A0ABR1NQI7_DIAER</name>
<dbReference type="Pfam" id="PF07876">
    <property type="entry name" value="Dabb"/>
    <property type="match status" value="1"/>
</dbReference>
<dbReference type="SMART" id="SM00886">
    <property type="entry name" value="Dabb"/>
    <property type="match status" value="1"/>
</dbReference>
<accession>A0ABR1NQI7</accession>
<evidence type="ECO:0000256" key="1">
    <source>
        <dbReference type="SAM" id="SignalP"/>
    </source>
</evidence>